<dbReference type="InterPro" id="IPR014729">
    <property type="entry name" value="Rossmann-like_a/b/a_fold"/>
</dbReference>
<evidence type="ECO:0000256" key="7">
    <source>
        <dbReference type="ARBA" id="ARBA00023146"/>
    </source>
</evidence>
<dbReference type="PANTHER" id="PTHR43740:SF2">
    <property type="entry name" value="LEUCINE--TRNA LIGASE, MITOCHONDRIAL"/>
    <property type="match status" value="1"/>
</dbReference>
<reference evidence="13 14" key="1">
    <citation type="submission" date="2023-09" db="EMBL/GenBank/DDBJ databases">
        <title>Nesidiocoris tenuis whole genome shotgun sequence.</title>
        <authorList>
            <person name="Shibata T."/>
            <person name="Shimoda M."/>
            <person name="Kobayashi T."/>
            <person name="Uehara T."/>
        </authorList>
    </citation>
    <scope>NUCLEOTIDE SEQUENCE [LARGE SCALE GENOMIC DNA]</scope>
    <source>
        <strain evidence="13 14">Japan</strain>
    </source>
</reference>
<feature type="domain" description="Aminoacyl-tRNA synthetase class Ia" evidence="11">
    <location>
        <begin position="405"/>
        <end position="548"/>
    </location>
</feature>
<keyword evidence="4 10" id="KW-0547">Nucleotide-binding</keyword>
<dbReference type="InterPro" id="IPR013155">
    <property type="entry name" value="M/V/L/I-tRNA-synth_anticd-bd"/>
</dbReference>
<protein>
    <recommendedName>
        <fullName evidence="2">leucine--tRNA ligase</fullName>
        <ecNumber evidence="2">6.1.1.4</ecNumber>
    </recommendedName>
    <alternativeName>
        <fullName evidence="8">Leucyl-tRNA synthetase</fullName>
    </alternativeName>
</protein>
<organism evidence="13 14">
    <name type="scientific">Nesidiocoris tenuis</name>
    <dbReference type="NCBI Taxonomy" id="355587"/>
    <lineage>
        <taxon>Eukaryota</taxon>
        <taxon>Metazoa</taxon>
        <taxon>Ecdysozoa</taxon>
        <taxon>Arthropoda</taxon>
        <taxon>Hexapoda</taxon>
        <taxon>Insecta</taxon>
        <taxon>Pterygota</taxon>
        <taxon>Neoptera</taxon>
        <taxon>Paraneoptera</taxon>
        <taxon>Hemiptera</taxon>
        <taxon>Heteroptera</taxon>
        <taxon>Panheteroptera</taxon>
        <taxon>Cimicomorpha</taxon>
        <taxon>Miridae</taxon>
        <taxon>Dicyphina</taxon>
        <taxon>Nesidiocoris</taxon>
    </lineage>
</organism>
<dbReference type="EMBL" id="AP028919">
    <property type="protein sequence ID" value="BET00174.1"/>
    <property type="molecule type" value="Genomic_DNA"/>
</dbReference>
<accession>A0ABN7B7C7</accession>
<dbReference type="PRINTS" id="PR00985">
    <property type="entry name" value="TRNASYNTHLEU"/>
</dbReference>
<dbReference type="EC" id="6.1.1.4" evidence="2"/>
<feature type="domain" description="Aminoacyl-tRNA synthetase class Ia" evidence="11">
    <location>
        <begin position="60"/>
        <end position="243"/>
    </location>
</feature>
<dbReference type="InterPro" id="IPR002300">
    <property type="entry name" value="aa-tRNA-synth_Ia"/>
</dbReference>
<keyword evidence="14" id="KW-1185">Reference proteome</keyword>
<evidence type="ECO:0000256" key="8">
    <source>
        <dbReference type="ARBA" id="ARBA00030520"/>
    </source>
</evidence>
<dbReference type="SUPFAM" id="SSF52374">
    <property type="entry name" value="Nucleotidylyl transferase"/>
    <property type="match status" value="1"/>
</dbReference>
<gene>
    <name evidence="13" type="ORF">NTJ_12991</name>
</gene>
<dbReference type="InterPro" id="IPR001412">
    <property type="entry name" value="aa-tRNA-synth_I_CS"/>
</dbReference>
<dbReference type="Pfam" id="PF00133">
    <property type="entry name" value="tRNA-synt_1"/>
    <property type="match status" value="2"/>
</dbReference>
<name>A0ABN7B7C7_9HEMI</name>
<evidence type="ECO:0000313" key="13">
    <source>
        <dbReference type="EMBL" id="BET00174.1"/>
    </source>
</evidence>
<evidence type="ECO:0000256" key="10">
    <source>
        <dbReference type="RuleBase" id="RU363035"/>
    </source>
</evidence>
<evidence type="ECO:0000313" key="14">
    <source>
        <dbReference type="Proteomes" id="UP001307889"/>
    </source>
</evidence>
<comment type="similarity">
    <text evidence="1 10">Belongs to the class-I aminoacyl-tRNA synthetase family.</text>
</comment>
<evidence type="ECO:0000256" key="9">
    <source>
        <dbReference type="ARBA" id="ARBA00047469"/>
    </source>
</evidence>
<dbReference type="Gene3D" id="3.40.50.620">
    <property type="entry name" value="HUPs"/>
    <property type="match status" value="2"/>
</dbReference>
<evidence type="ECO:0000256" key="1">
    <source>
        <dbReference type="ARBA" id="ARBA00005594"/>
    </source>
</evidence>
<evidence type="ECO:0000256" key="5">
    <source>
        <dbReference type="ARBA" id="ARBA00022840"/>
    </source>
</evidence>
<sequence>MMAKIVIIRAKLWPAFVDVLAKNRPLHRNLSTTVKRELDLPTKLSIEEKWSAFINRGGAFDEKNTEKEKCYVCPMFPYPSGDLHMGHVRVYTISDAIARFERLNGKNVLHPMGFDSFGLPAENAAIENKVDPAEWTEANISKMRKRLKHLGCSFDWSRELITSDPKYFKFTQYLFLLMYKHGLVYRKKAWVNWDPVDKTVLADEQVDAQGRSWRSGAQVEKKLLDQWFIRTTNFAESLREGLENEGMAEWRDVVKLQKHWIGECEGAEFAFMFHVKEKPVASQPIWVRNPEHITRAAFVAITDIKDLECFGLEGVTDVSDVRVVNPFTLGHLPVLVVPRDQLDYPDGWNVKLCIPSQCDKEATLADQLGIPYDPARQMDNFDERVRICQLAIASRIGGHLKSSKLRDWLVSRQRRWGTPIPVIHCPDCGPVPVPFDALPVPLAQQTADQLAPCPECGKIGHRETDTMDTFVDSSWYYLRYIDPFNEQAPFEKDKVDKMMPVDVYIGGKEHATLHLYYARFVSHFLHSIDLLPKPEPFKRLLVQGMVMGRTYYVLKTKKVIHSSEVYEKGGKFFKNDTNEEVVVKWEKMSKSKHNGVEPSQIFGKYGVDTSRLLILGDVAPTSDRLWKEEAFEGVLNFQDNLWTLVRDFCDVRQKTVGGIGDPKKSEISEEKSRSTRNYYVRKISFNYRQSYQLSVALSKMQSLVKVLKKMKPESMATSAEFEKTLAHFLIMLAPMAPHFATELWSKFQSCPNRLGTPVMWDKSVLEQTWPELDDDYPLDIIVKVNNAVKATVDIPYGQFKKLTKDSATQIALSNSDVINFLRGRDVLSTDFAIFEANNAIINIRVDHRQPKKSNEPQARSSVNQ</sequence>
<evidence type="ECO:0000256" key="4">
    <source>
        <dbReference type="ARBA" id="ARBA00022741"/>
    </source>
</evidence>
<keyword evidence="5 10" id="KW-0067">ATP-binding</keyword>
<dbReference type="Gene3D" id="1.10.730.10">
    <property type="entry name" value="Isoleucyl-tRNA Synthetase, Domain 1"/>
    <property type="match status" value="2"/>
</dbReference>
<dbReference type="SUPFAM" id="SSF47323">
    <property type="entry name" value="Anticodon-binding domain of a subclass of class I aminoacyl-tRNA synthetases"/>
    <property type="match status" value="1"/>
</dbReference>
<evidence type="ECO:0000259" key="11">
    <source>
        <dbReference type="Pfam" id="PF00133"/>
    </source>
</evidence>
<proteinExistence type="inferred from homology"/>
<dbReference type="PANTHER" id="PTHR43740">
    <property type="entry name" value="LEUCYL-TRNA SYNTHETASE"/>
    <property type="match status" value="1"/>
</dbReference>
<feature type="domain" description="Methionyl/Valyl/Leucyl/Isoleucyl-tRNA synthetase anticodon-binding" evidence="12">
    <location>
        <begin position="679"/>
        <end position="796"/>
    </location>
</feature>
<evidence type="ECO:0000256" key="6">
    <source>
        <dbReference type="ARBA" id="ARBA00022917"/>
    </source>
</evidence>
<comment type="catalytic activity">
    <reaction evidence="9">
        <text>tRNA(Leu) + L-leucine + ATP = L-leucyl-tRNA(Leu) + AMP + diphosphate</text>
        <dbReference type="Rhea" id="RHEA:11688"/>
        <dbReference type="Rhea" id="RHEA-COMP:9613"/>
        <dbReference type="Rhea" id="RHEA-COMP:9622"/>
        <dbReference type="ChEBI" id="CHEBI:30616"/>
        <dbReference type="ChEBI" id="CHEBI:33019"/>
        <dbReference type="ChEBI" id="CHEBI:57427"/>
        <dbReference type="ChEBI" id="CHEBI:78442"/>
        <dbReference type="ChEBI" id="CHEBI:78494"/>
        <dbReference type="ChEBI" id="CHEBI:456215"/>
        <dbReference type="EC" id="6.1.1.4"/>
    </reaction>
</comment>
<keyword evidence="3 10" id="KW-0436">Ligase</keyword>
<keyword evidence="7 10" id="KW-0030">Aminoacyl-tRNA synthetase</keyword>
<evidence type="ECO:0000256" key="2">
    <source>
        <dbReference type="ARBA" id="ARBA00013164"/>
    </source>
</evidence>
<dbReference type="InterPro" id="IPR002302">
    <property type="entry name" value="Leu-tRNA-ligase"/>
</dbReference>
<evidence type="ECO:0000256" key="3">
    <source>
        <dbReference type="ARBA" id="ARBA00022598"/>
    </source>
</evidence>
<keyword evidence="6 10" id="KW-0648">Protein biosynthesis</keyword>
<dbReference type="PROSITE" id="PS00178">
    <property type="entry name" value="AA_TRNA_LIGASE_I"/>
    <property type="match status" value="1"/>
</dbReference>
<dbReference type="Pfam" id="PF08264">
    <property type="entry name" value="Anticodon_1"/>
    <property type="match status" value="1"/>
</dbReference>
<dbReference type="CDD" id="cd00812">
    <property type="entry name" value="LeuRS_core"/>
    <property type="match status" value="1"/>
</dbReference>
<evidence type="ECO:0000259" key="12">
    <source>
        <dbReference type="Pfam" id="PF08264"/>
    </source>
</evidence>
<dbReference type="Proteomes" id="UP001307889">
    <property type="component" value="Chromosome 11"/>
</dbReference>
<dbReference type="InterPro" id="IPR009080">
    <property type="entry name" value="tRNAsynth_Ia_anticodon-bd"/>
</dbReference>